<dbReference type="KEGG" id="mos:AXE82_00345"/>
<dbReference type="AlphaFoldDB" id="A0A378Q9Y9"/>
<dbReference type="Proteomes" id="UP000255230">
    <property type="component" value="Unassembled WGS sequence"/>
</dbReference>
<proteinExistence type="predicted"/>
<evidence type="ECO:0000313" key="1">
    <source>
        <dbReference type="EMBL" id="STY97621.1"/>
    </source>
</evidence>
<gene>
    <name evidence="1" type="ORF">NCTC10465_01405</name>
</gene>
<accession>A0A378Q9Y9</accession>
<dbReference type="RefSeq" id="WP_062330170.1">
    <property type="nucleotide sequence ID" value="NZ_CBCRZU010000001.1"/>
</dbReference>
<reference evidence="1 2" key="1">
    <citation type="submission" date="2018-06" db="EMBL/GenBank/DDBJ databases">
        <authorList>
            <consortium name="Pathogen Informatics"/>
            <person name="Doyle S."/>
        </authorList>
    </citation>
    <scope>NUCLEOTIDE SEQUENCE [LARGE SCALE GENOMIC DNA]</scope>
    <source>
        <strain evidence="1 2">NCTC10465</strain>
    </source>
</reference>
<name>A0A378Q9Y9_FAUOS</name>
<dbReference type="EMBL" id="UGPY01000001">
    <property type="protein sequence ID" value="STY97621.1"/>
    <property type="molecule type" value="Genomic_DNA"/>
</dbReference>
<evidence type="ECO:0000313" key="2">
    <source>
        <dbReference type="Proteomes" id="UP000255230"/>
    </source>
</evidence>
<dbReference type="GeneID" id="35779216"/>
<sequence length="263" mass="30502">MSVSSIKKPTGWQRKATLLFKSEKILGAEPIFAYFTHLSLATMKDTLITPDLQIFDSEITVNASEPKRFKDLHSHFTNLQHEFLGQPLLCLYHAVLVVLLRRKFDSVNVFQAFEQLWQSEQDFLWHNLSLRWLVSSADTFVDFSPNPTRQAIFLNIPTLINTLKVYETKLDLLTDNSLPNPDKVQAYQQKHLALYDGLRHFRLGTDDTLHNMRQRYEKFANVDKFAADFLLTVFDRLQAGETAFALMRQYHESDWCVGATRGK</sequence>
<protein>
    <submittedName>
        <fullName evidence="1">Uncharacterized protein</fullName>
    </submittedName>
</protein>
<keyword evidence="2" id="KW-1185">Reference proteome</keyword>
<organism evidence="1 2">
    <name type="scientific">Faucicola osloensis</name>
    <name type="common">Moraxella osloensis</name>
    <dbReference type="NCBI Taxonomy" id="34062"/>
    <lineage>
        <taxon>Bacteria</taxon>
        <taxon>Pseudomonadati</taxon>
        <taxon>Pseudomonadota</taxon>
        <taxon>Gammaproteobacteria</taxon>
        <taxon>Moraxellales</taxon>
        <taxon>Moraxellaceae</taxon>
        <taxon>Faucicola</taxon>
    </lineage>
</organism>